<dbReference type="PANTHER" id="PTHR44591:SF21">
    <property type="entry name" value="TWO-COMPONENT RESPONSE REGULATOR"/>
    <property type="match status" value="1"/>
</dbReference>
<accession>A0ABX6T0G1</accession>
<evidence type="ECO:0000256" key="1">
    <source>
        <dbReference type="ARBA" id="ARBA00022553"/>
    </source>
</evidence>
<dbReference type="InterPro" id="IPR001789">
    <property type="entry name" value="Sig_transdc_resp-reg_receiver"/>
</dbReference>
<keyword evidence="5" id="KW-1185">Reference proteome</keyword>
<name>A0ABX6T0G1_9SPHN</name>
<dbReference type="InterPro" id="IPR011006">
    <property type="entry name" value="CheY-like_superfamily"/>
</dbReference>
<dbReference type="RefSeq" id="WP_187714731.1">
    <property type="nucleotide sequence ID" value="NZ_CP060780.1"/>
</dbReference>
<dbReference type="InterPro" id="IPR050595">
    <property type="entry name" value="Bact_response_regulator"/>
</dbReference>
<proteinExistence type="predicted"/>
<dbReference type="Pfam" id="PF00072">
    <property type="entry name" value="Response_reg"/>
    <property type="match status" value="1"/>
</dbReference>
<dbReference type="Gene3D" id="3.40.50.2300">
    <property type="match status" value="1"/>
</dbReference>
<protein>
    <submittedName>
        <fullName evidence="4">Response regulator</fullName>
    </submittedName>
</protein>
<evidence type="ECO:0000256" key="2">
    <source>
        <dbReference type="PROSITE-ProRule" id="PRU00169"/>
    </source>
</evidence>
<dbReference type="PROSITE" id="PS50110">
    <property type="entry name" value="RESPONSE_REGULATORY"/>
    <property type="match status" value="1"/>
</dbReference>
<dbReference type="EMBL" id="CP060780">
    <property type="protein sequence ID" value="QNP43301.1"/>
    <property type="molecule type" value="Genomic_DNA"/>
</dbReference>
<feature type="modified residue" description="4-aspartylphosphate" evidence="2">
    <location>
        <position position="34"/>
    </location>
</feature>
<gene>
    <name evidence="4" type="ORF">H9L15_15615</name>
</gene>
<evidence type="ECO:0000259" key="3">
    <source>
        <dbReference type="PROSITE" id="PS50110"/>
    </source>
</evidence>
<dbReference type="PANTHER" id="PTHR44591">
    <property type="entry name" value="STRESS RESPONSE REGULATOR PROTEIN 1"/>
    <property type="match status" value="1"/>
</dbReference>
<organism evidence="4 5">
    <name type="scientific">Sphingomonas daechungensis</name>
    <dbReference type="NCBI Taxonomy" id="1176646"/>
    <lineage>
        <taxon>Bacteria</taxon>
        <taxon>Pseudomonadati</taxon>
        <taxon>Pseudomonadota</taxon>
        <taxon>Alphaproteobacteria</taxon>
        <taxon>Sphingomonadales</taxon>
        <taxon>Sphingomonadaceae</taxon>
        <taxon>Sphingomonas</taxon>
    </lineage>
</organism>
<evidence type="ECO:0000313" key="4">
    <source>
        <dbReference type="EMBL" id="QNP43301.1"/>
    </source>
</evidence>
<dbReference type="SUPFAM" id="SSF52172">
    <property type="entry name" value="CheY-like"/>
    <property type="match status" value="1"/>
</dbReference>
<reference evidence="4 5" key="1">
    <citation type="submission" date="2020-08" db="EMBL/GenBank/DDBJ databases">
        <title>Genome sequence of Sphingomonas daechungensis KACC 18115T.</title>
        <authorList>
            <person name="Hyun D.-W."/>
            <person name="Bae J.-W."/>
        </authorList>
    </citation>
    <scope>NUCLEOTIDE SEQUENCE [LARGE SCALE GENOMIC DNA]</scope>
    <source>
        <strain evidence="4 5">KACC 18115</strain>
    </source>
</reference>
<dbReference type="Proteomes" id="UP000516134">
    <property type="component" value="Chromosome"/>
</dbReference>
<feature type="domain" description="Response regulatory" evidence="3">
    <location>
        <begin position="1"/>
        <end position="97"/>
    </location>
</feature>
<evidence type="ECO:0000313" key="5">
    <source>
        <dbReference type="Proteomes" id="UP000516134"/>
    </source>
</evidence>
<keyword evidence="1 2" id="KW-0597">Phosphoprotein</keyword>
<sequence length="102" mass="10895">MEDLGHTVFEAANGGEALTALEDGASECDLLISDYAMPHLSGTEFVRRARQISPEIPALIITGYAESDAVRDRPEDVEILLKPFTPKALKGAIARICGEPAA</sequence>